<evidence type="ECO:0000259" key="6">
    <source>
        <dbReference type="Pfam" id="PF00881"/>
    </source>
</evidence>
<dbReference type="GO" id="GO:0016491">
    <property type="term" value="F:oxidoreductase activity"/>
    <property type="evidence" value="ECO:0007669"/>
    <property type="project" value="UniProtKB-UniRule"/>
</dbReference>
<dbReference type="InterPro" id="IPR016446">
    <property type="entry name" value="Flavin_OxRdtase_Frp"/>
</dbReference>
<reference evidence="7 8" key="1">
    <citation type="submission" date="2018-06" db="EMBL/GenBank/DDBJ databases">
        <authorList>
            <consortium name="Pathogen Informatics"/>
            <person name="Doyle S."/>
        </authorList>
    </citation>
    <scope>NUCLEOTIDE SEQUENCE [LARGE SCALE GENOMIC DNA]</scope>
    <source>
        <strain evidence="7 8">NCTC11820</strain>
    </source>
</reference>
<sequence>MNETIDVQLEHRTIREFKSDPIPEDIFQTLMDVAMHTPTSRGIQSASIIRVKDQAKREKLAEIGGQEYVARAPEYLLFIVDLARAAAILQEMGLYPQSAATIDTFQEGFTDAVLMVQNVVVAAESLGLGANILGNILNEPKGVIEAIGLPLYTFPVLGLTLGYPGENPQRKPRMPKEFRVMTDTYVRPDSYLEALKDYDAQMREYYDLRNKGKREDKFTNQIFQNLGKVRNRRASILDDIESQGFLMHP</sequence>
<dbReference type="EMBL" id="UASJ01000001">
    <property type="protein sequence ID" value="SQB63458.1"/>
    <property type="molecule type" value="Genomic_DNA"/>
</dbReference>
<accession>A0A2X2YB23</accession>
<evidence type="ECO:0000256" key="1">
    <source>
        <dbReference type="ARBA" id="ARBA00008366"/>
    </source>
</evidence>
<dbReference type="PANTHER" id="PTHR43425:SF2">
    <property type="entry name" value="OXYGEN-INSENSITIVE NADPH NITROREDUCTASE"/>
    <property type="match status" value="1"/>
</dbReference>
<feature type="domain" description="Nitroreductase" evidence="6">
    <location>
        <begin position="10"/>
        <end position="163"/>
    </location>
</feature>
<keyword evidence="3 5" id="KW-0288">FMN</keyword>
<keyword evidence="4 5" id="KW-0560">Oxidoreductase</keyword>
<proteinExistence type="inferred from homology"/>
<evidence type="ECO:0000313" key="7">
    <source>
        <dbReference type="EMBL" id="SQB63458.1"/>
    </source>
</evidence>
<evidence type="ECO:0000256" key="4">
    <source>
        <dbReference type="ARBA" id="ARBA00023002"/>
    </source>
</evidence>
<dbReference type="Gene3D" id="3.40.109.10">
    <property type="entry name" value="NADH Oxidase"/>
    <property type="match status" value="1"/>
</dbReference>
<keyword evidence="5" id="KW-0521">NADP</keyword>
<organism evidence="7 8">
    <name type="scientific">Mobiluncus curtisii</name>
    <dbReference type="NCBI Taxonomy" id="2051"/>
    <lineage>
        <taxon>Bacteria</taxon>
        <taxon>Bacillati</taxon>
        <taxon>Actinomycetota</taxon>
        <taxon>Actinomycetes</taxon>
        <taxon>Actinomycetales</taxon>
        <taxon>Actinomycetaceae</taxon>
        <taxon>Mobiluncus</taxon>
    </lineage>
</organism>
<dbReference type="CDD" id="cd02146">
    <property type="entry name" value="NfsA-like"/>
    <property type="match status" value="1"/>
</dbReference>
<dbReference type="EC" id="1.-.-.-" evidence="7"/>
<evidence type="ECO:0000256" key="3">
    <source>
        <dbReference type="ARBA" id="ARBA00022643"/>
    </source>
</evidence>
<dbReference type="Proteomes" id="UP000250245">
    <property type="component" value="Unassembled WGS sequence"/>
</dbReference>
<dbReference type="InterPro" id="IPR029479">
    <property type="entry name" value="Nitroreductase"/>
</dbReference>
<dbReference type="SUPFAM" id="SSF55469">
    <property type="entry name" value="FMN-dependent nitroreductase-like"/>
    <property type="match status" value="1"/>
</dbReference>
<dbReference type="AlphaFoldDB" id="A0A2X2YB23"/>
<name>A0A2X2YB23_9ACTO</name>
<dbReference type="SMR" id="A0A2X2YB23"/>
<dbReference type="Pfam" id="PF00881">
    <property type="entry name" value="Nitroreductase"/>
    <property type="match status" value="1"/>
</dbReference>
<dbReference type="GeneID" id="55564614"/>
<dbReference type="PANTHER" id="PTHR43425">
    <property type="entry name" value="OXYGEN-INSENSITIVE NADPH NITROREDUCTASE"/>
    <property type="match status" value="1"/>
</dbReference>
<dbReference type="InterPro" id="IPR000415">
    <property type="entry name" value="Nitroreductase-like"/>
</dbReference>
<keyword evidence="2 5" id="KW-0285">Flavoprotein</keyword>
<evidence type="ECO:0000313" key="8">
    <source>
        <dbReference type="Proteomes" id="UP000250245"/>
    </source>
</evidence>
<evidence type="ECO:0000256" key="5">
    <source>
        <dbReference type="PIRNR" id="PIRNR005426"/>
    </source>
</evidence>
<comment type="similarity">
    <text evidence="1 5">Belongs to the flavin oxidoreductase frp family.</text>
</comment>
<evidence type="ECO:0000256" key="2">
    <source>
        <dbReference type="ARBA" id="ARBA00022630"/>
    </source>
</evidence>
<dbReference type="OMA" id="AHFNQPM"/>
<gene>
    <name evidence="7" type="primary">nfsA</name>
    <name evidence="7" type="ORF">NCTC11820_00235</name>
</gene>
<dbReference type="PIRSF" id="PIRSF005426">
    <property type="entry name" value="Frp"/>
    <property type="match status" value="1"/>
</dbReference>
<dbReference type="RefSeq" id="WP_004008461.1">
    <property type="nucleotide sequence ID" value="NZ_CAMUDJ010000002.1"/>
</dbReference>
<protein>
    <submittedName>
        <fullName evidence="7">Oxygen-insensitive NADPH nitroreductase</fullName>
        <ecNumber evidence="7">1.-.-.-</ecNumber>
    </submittedName>
</protein>